<sequence>MVDNEFPAAEKILRDIENTIRRNPA</sequence>
<dbReference type="Proteomes" id="UP000036403">
    <property type="component" value="Unassembled WGS sequence"/>
</dbReference>
<organism evidence="1 2">
    <name type="scientific">Lasius niger</name>
    <name type="common">Black garden ant</name>
    <dbReference type="NCBI Taxonomy" id="67767"/>
    <lineage>
        <taxon>Eukaryota</taxon>
        <taxon>Metazoa</taxon>
        <taxon>Ecdysozoa</taxon>
        <taxon>Arthropoda</taxon>
        <taxon>Hexapoda</taxon>
        <taxon>Insecta</taxon>
        <taxon>Pterygota</taxon>
        <taxon>Neoptera</taxon>
        <taxon>Endopterygota</taxon>
        <taxon>Hymenoptera</taxon>
        <taxon>Apocrita</taxon>
        <taxon>Aculeata</taxon>
        <taxon>Formicoidea</taxon>
        <taxon>Formicidae</taxon>
        <taxon>Formicinae</taxon>
        <taxon>Lasius</taxon>
        <taxon>Lasius</taxon>
    </lineage>
</organism>
<proteinExistence type="predicted"/>
<reference evidence="1 2" key="1">
    <citation type="submission" date="2015-04" db="EMBL/GenBank/DDBJ databases">
        <title>Lasius niger genome sequencing.</title>
        <authorList>
            <person name="Konorov E.A."/>
            <person name="Nikitin M.A."/>
            <person name="Kirill M.V."/>
            <person name="Chang P."/>
        </authorList>
    </citation>
    <scope>NUCLEOTIDE SEQUENCE [LARGE SCALE GENOMIC DNA]</scope>
    <source>
        <tissue evidence="1">Whole</tissue>
    </source>
</reference>
<accession>A0A0J7KL56</accession>
<dbReference type="PaxDb" id="67767-A0A0J7KL56"/>
<evidence type="ECO:0000313" key="1">
    <source>
        <dbReference type="EMBL" id="KMQ90984.1"/>
    </source>
</evidence>
<keyword evidence="2" id="KW-1185">Reference proteome</keyword>
<comment type="caution">
    <text evidence="1">The sequence shown here is derived from an EMBL/GenBank/DDBJ whole genome shotgun (WGS) entry which is preliminary data.</text>
</comment>
<dbReference type="EMBL" id="LBMM01006044">
    <property type="protein sequence ID" value="KMQ90984.1"/>
    <property type="molecule type" value="Genomic_DNA"/>
</dbReference>
<protein>
    <submittedName>
        <fullName evidence="1">Uncharacterized protein</fullName>
    </submittedName>
</protein>
<gene>
    <name evidence="1" type="ORF">RF55_9198</name>
</gene>
<dbReference type="AlphaFoldDB" id="A0A0J7KL56"/>
<feature type="non-terminal residue" evidence="1">
    <location>
        <position position="25"/>
    </location>
</feature>
<name>A0A0J7KL56_LASNI</name>
<evidence type="ECO:0000313" key="2">
    <source>
        <dbReference type="Proteomes" id="UP000036403"/>
    </source>
</evidence>